<feature type="compositionally biased region" description="Acidic residues" evidence="6">
    <location>
        <begin position="256"/>
        <end position="268"/>
    </location>
</feature>
<dbReference type="PANTHER" id="PTHR12202:SF0">
    <property type="entry name" value="ESF1 HOMOLOG"/>
    <property type="match status" value="1"/>
</dbReference>
<accession>A0AA97KB81</accession>
<evidence type="ECO:0000259" key="8">
    <source>
        <dbReference type="Pfam" id="PF25121"/>
    </source>
</evidence>
<dbReference type="CTD" id="51575"/>
<feature type="compositionally biased region" description="Basic and acidic residues" evidence="6">
    <location>
        <begin position="53"/>
        <end position="70"/>
    </location>
</feature>
<dbReference type="AlphaFoldDB" id="A0AA97KB81"/>
<evidence type="ECO:0000259" key="7">
    <source>
        <dbReference type="Pfam" id="PF08159"/>
    </source>
</evidence>
<feature type="coiled-coil region" evidence="5">
    <location>
        <begin position="580"/>
        <end position="645"/>
    </location>
</feature>
<feature type="region of interest" description="Disordered" evidence="6">
    <location>
        <begin position="746"/>
        <end position="771"/>
    </location>
</feature>
<name>A0AA97KB81_EUBMA</name>
<evidence type="ECO:0000256" key="4">
    <source>
        <dbReference type="ARBA" id="ARBA00023242"/>
    </source>
</evidence>
<organism evidence="9 10">
    <name type="scientific">Eublepharis macularius</name>
    <name type="common">Leopard gecko</name>
    <name type="synonym">Cyrtodactylus macularius</name>
    <dbReference type="NCBI Taxonomy" id="481883"/>
    <lineage>
        <taxon>Eukaryota</taxon>
        <taxon>Metazoa</taxon>
        <taxon>Chordata</taxon>
        <taxon>Craniata</taxon>
        <taxon>Vertebrata</taxon>
        <taxon>Euteleostomi</taxon>
        <taxon>Lepidosauria</taxon>
        <taxon>Squamata</taxon>
        <taxon>Bifurcata</taxon>
        <taxon>Gekkota</taxon>
        <taxon>Eublepharidae</taxon>
        <taxon>Eublepharinae</taxon>
        <taxon>Eublepharis</taxon>
    </lineage>
</organism>
<dbReference type="Pfam" id="PF08159">
    <property type="entry name" value="NUC153"/>
    <property type="match status" value="1"/>
</dbReference>
<sequence length="795" mass="91307">MLPKKELIKDQRFSRINKDPRFWEMPEKDRKIKIDKRFRAMFHDKKFKLKYTVDKRGRPIHRSSTEDMKRFYNLSDSDSDLSEDEKETKGEKAKSKGEDDFGKSSDKNSEEESKLINDACSPASGLDTSNNEGQKRKSFKSTKNLKEINAIKLSQAKGGDFSAGRINKNYVESKTCKNEESSELEELAAVEQSEEESESEASEELEEESGLGDDGKISGGSDSEDGGETEDESENDGDENDSGPDLARGKGNIETSSEEEEDDEEDLTETLPKEPEVVHDWGELAKGVPRADKVTHRLAVCNMDWDRLKAKDLLALFNSFTPKGGIIFSVKIYPSEFGKERMKEEEVKGPTELLSLPEDVTEKDGIFKEKQRDYQFKRLKYFYAVVECDSPDTANKIYEECDGLEFESSCSFVDLRFVPDDVTFDDEPKDMASEMDGMAYKPKFFTSAAVATSKVDITWDETDHERVTSLSKTFKKEELLDMDFQAYLASSSEEEEEEQQDDGVMPAVDLGGRKLLHKDDDEQIVKYRELLQSIQEKEKKHPETDMEMEVKWVPGLKETAEEMVRNKLEGKDKLTPWQQFLEKKKEKRKMKKKKQKAAAEEMLTDSDCPSDVDLNDPYFAEEAGMSDFNKKLNKFKREDDAQEKEDSGKHKAEMALLLMDEEEEERRHFNYDKIVQQQNLSKKKKKLLMKKKVLLTDEFQVDVADARFQAMYTSHLFNLDPSDPNFKKTKAVEKILEEKARRREQGHVEVMKIQENKAEKGSAAKKSTDPALSMLVKSVKSKTEQFQARKKQKVK</sequence>
<dbReference type="Pfam" id="PF25121">
    <property type="entry name" value="RRM_ESF1"/>
    <property type="match status" value="1"/>
</dbReference>
<evidence type="ECO:0000313" key="9">
    <source>
        <dbReference type="Proteomes" id="UP001190640"/>
    </source>
</evidence>
<evidence type="ECO:0000256" key="2">
    <source>
        <dbReference type="ARBA" id="ARBA00009087"/>
    </source>
</evidence>
<feature type="domain" description="ESF1 RRM" evidence="8">
    <location>
        <begin position="295"/>
        <end position="432"/>
    </location>
</feature>
<dbReference type="GO" id="GO:0003723">
    <property type="term" value="F:RNA binding"/>
    <property type="evidence" value="ECO:0007669"/>
    <property type="project" value="TreeGrafter"/>
</dbReference>
<reference evidence="10" key="1">
    <citation type="submission" date="2025-08" db="UniProtKB">
        <authorList>
            <consortium name="RefSeq"/>
        </authorList>
    </citation>
    <scope>IDENTIFICATION</scope>
    <source>
        <tissue evidence="10">Blood</tissue>
    </source>
</reference>
<dbReference type="InterPro" id="IPR056750">
    <property type="entry name" value="RRM_ESF1"/>
</dbReference>
<feature type="compositionally biased region" description="Acidic residues" evidence="6">
    <location>
        <begin position="181"/>
        <end position="211"/>
    </location>
</feature>
<dbReference type="PANTHER" id="PTHR12202">
    <property type="entry name" value="ESF1 HOMOLOG"/>
    <property type="match status" value="1"/>
</dbReference>
<evidence type="ECO:0000256" key="1">
    <source>
        <dbReference type="ARBA" id="ARBA00004604"/>
    </source>
</evidence>
<evidence type="ECO:0000256" key="6">
    <source>
        <dbReference type="SAM" id="MobiDB-lite"/>
    </source>
</evidence>
<feature type="compositionally biased region" description="Basic and acidic residues" evidence="6">
    <location>
        <begin position="86"/>
        <end position="115"/>
    </location>
</feature>
<evidence type="ECO:0000256" key="3">
    <source>
        <dbReference type="ARBA" id="ARBA00023054"/>
    </source>
</evidence>
<comment type="subcellular location">
    <subcellularLocation>
        <location evidence="1">Nucleus</location>
        <location evidence="1">Nucleolus</location>
    </subcellularLocation>
</comment>
<proteinExistence type="inferred from homology"/>
<dbReference type="GO" id="GO:0005730">
    <property type="term" value="C:nucleolus"/>
    <property type="evidence" value="ECO:0007669"/>
    <property type="project" value="UniProtKB-SubCell"/>
</dbReference>
<evidence type="ECO:0000256" key="5">
    <source>
        <dbReference type="SAM" id="Coils"/>
    </source>
</evidence>
<gene>
    <name evidence="10" type="primary">ESF1</name>
</gene>
<protein>
    <submittedName>
        <fullName evidence="10">ESF1 homolog</fullName>
    </submittedName>
</protein>
<dbReference type="InterPro" id="IPR012580">
    <property type="entry name" value="NUC153"/>
</dbReference>
<feature type="region of interest" description="Disordered" evidence="6">
    <location>
        <begin position="53"/>
        <end position="277"/>
    </location>
</feature>
<dbReference type="InterPro" id="IPR039754">
    <property type="entry name" value="Esf1"/>
</dbReference>
<keyword evidence="3 5" id="KW-0175">Coiled coil</keyword>
<feature type="domain" description="NUC153" evidence="7">
    <location>
        <begin position="705"/>
        <end position="732"/>
    </location>
</feature>
<dbReference type="KEGG" id="emc:129341229"/>
<dbReference type="Proteomes" id="UP001190640">
    <property type="component" value="Chromosome 1"/>
</dbReference>
<dbReference type="GeneID" id="129341229"/>
<keyword evidence="4" id="KW-0539">Nucleus</keyword>
<evidence type="ECO:0000313" key="10">
    <source>
        <dbReference type="RefSeq" id="XP_054852299.1"/>
    </source>
</evidence>
<dbReference type="RefSeq" id="XP_054852299.1">
    <property type="nucleotide sequence ID" value="XM_054996324.1"/>
</dbReference>
<keyword evidence="9" id="KW-1185">Reference proteome</keyword>
<feature type="compositionally biased region" description="Acidic residues" evidence="6">
    <location>
        <begin position="222"/>
        <end position="242"/>
    </location>
</feature>
<comment type="similarity">
    <text evidence="2">Belongs to the ESF1 family.</text>
</comment>
<feature type="compositionally biased region" description="Basic and acidic residues" evidence="6">
    <location>
        <begin position="746"/>
        <end position="768"/>
    </location>
</feature>
<dbReference type="GO" id="GO:0006364">
    <property type="term" value="P:rRNA processing"/>
    <property type="evidence" value="ECO:0007669"/>
    <property type="project" value="InterPro"/>
</dbReference>